<reference evidence="2" key="1">
    <citation type="submission" date="2023-07" db="EMBL/GenBank/DDBJ databases">
        <title>Chromosome-level Genome Assembly of Striped Snakehead (Channa striata).</title>
        <authorList>
            <person name="Liu H."/>
        </authorList>
    </citation>
    <scope>NUCLEOTIDE SEQUENCE</scope>
    <source>
        <strain evidence="2">Gz</strain>
        <tissue evidence="2">Muscle</tissue>
    </source>
</reference>
<feature type="compositionally biased region" description="Basic and acidic residues" evidence="1">
    <location>
        <begin position="66"/>
        <end position="94"/>
    </location>
</feature>
<organism evidence="2 3">
    <name type="scientific">Channa striata</name>
    <name type="common">Snakehead murrel</name>
    <name type="synonym">Ophicephalus striatus</name>
    <dbReference type="NCBI Taxonomy" id="64152"/>
    <lineage>
        <taxon>Eukaryota</taxon>
        <taxon>Metazoa</taxon>
        <taxon>Chordata</taxon>
        <taxon>Craniata</taxon>
        <taxon>Vertebrata</taxon>
        <taxon>Euteleostomi</taxon>
        <taxon>Actinopterygii</taxon>
        <taxon>Neopterygii</taxon>
        <taxon>Teleostei</taxon>
        <taxon>Neoteleostei</taxon>
        <taxon>Acanthomorphata</taxon>
        <taxon>Anabantaria</taxon>
        <taxon>Anabantiformes</taxon>
        <taxon>Channoidei</taxon>
        <taxon>Channidae</taxon>
        <taxon>Channa</taxon>
    </lineage>
</organism>
<dbReference type="EMBL" id="JAUPFM010000010">
    <property type="protein sequence ID" value="KAK2840095.1"/>
    <property type="molecule type" value="Genomic_DNA"/>
</dbReference>
<evidence type="ECO:0000313" key="2">
    <source>
        <dbReference type="EMBL" id="KAK2840095.1"/>
    </source>
</evidence>
<dbReference type="Proteomes" id="UP001187415">
    <property type="component" value="Unassembled WGS sequence"/>
</dbReference>
<evidence type="ECO:0000313" key="3">
    <source>
        <dbReference type="Proteomes" id="UP001187415"/>
    </source>
</evidence>
<name>A0AA88MNL0_CHASR</name>
<protein>
    <submittedName>
        <fullName evidence="2">Uncharacterized protein</fullName>
    </submittedName>
</protein>
<gene>
    <name evidence="2" type="ORF">Q5P01_013835</name>
</gene>
<proteinExistence type="predicted"/>
<comment type="caution">
    <text evidence="2">The sequence shown here is derived from an EMBL/GenBank/DDBJ whole genome shotgun (WGS) entry which is preliminary data.</text>
</comment>
<keyword evidence="3" id="KW-1185">Reference proteome</keyword>
<accession>A0AA88MNL0</accession>
<feature type="region of interest" description="Disordered" evidence="1">
    <location>
        <begin position="1"/>
        <end position="98"/>
    </location>
</feature>
<sequence>MWPETGATSGDRGPSTVQSGAPCSPGMLIRGLSPGAALSQEHAGERERHAGKMRYMPLSRAPTAKQEGECHAGESAREADGFKKEKEGINEGHNKSNNGVKAKWLDDSIIAEELKESRCVELPSGPDPPLLPSALRPLQPRSGDLSILSILQSIKETLSTLC</sequence>
<dbReference type="AlphaFoldDB" id="A0AA88MNL0"/>
<evidence type="ECO:0000256" key="1">
    <source>
        <dbReference type="SAM" id="MobiDB-lite"/>
    </source>
</evidence>